<dbReference type="EMBL" id="LAZR01012110">
    <property type="protein sequence ID" value="KKM39705.1"/>
    <property type="molecule type" value="Genomic_DNA"/>
</dbReference>
<dbReference type="SUPFAM" id="SSF110849">
    <property type="entry name" value="ParB/Sulfiredoxin"/>
    <property type="match status" value="1"/>
</dbReference>
<dbReference type="Gene3D" id="3.90.1530.10">
    <property type="entry name" value="Conserved hypothetical protein from pyrococcus furiosus pfu- 392566-001, ParB domain"/>
    <property type="match status" value="1"/>
</dbReference>
<comment type="caution">
    <text evidence="2">The sequence shown here is derived from an EMBL/GenBank/DDBJ whole genome shotgun (WGS) entry which is preliminary data.</text>
</comment>
<dbReference type="SMART" id="SM00470">
    <property type="entry name" value="ParB"/>
    <property type="match status" value="1"/>
</dbReference>
<gene>
    <name evidence="2" type="ORF">LCGC14_1563930</name>
</gene>
<feature type="domain" description="ParB-like N-terminal" evidence="1">
    <location>
        <begin position="8"/>
        <end position="99"/>
    </location>
</feature>
<accession>A0A0F9LMA7</accession>
<dbReference type="Pfam" id="PF02195">
    <property type="entry name" value="ParB_N"/>
    <property type="match status" value="1"/>
</dbReference>
<reference evidence="2" key="1">
    <citation type="journal article" date="2015" name="Nature">
        <title>Complex archaea that bridge the gap between prokaryotes and eukaryotes.</title>
        <authorList>
            <person name="Spang A."/>
            <person name="Saw J.H."/>
            <person name="Jorgensen S.L."/>
            <person name="Zaremba-Niedzwiedzka K."/>
            <person name="Martijn J."/>
            <person name="Lind A.E."/>
            <person name="van Eijk R."/>
            <person name="Schleper C."/>
            <person name="Guy L."/>
            <person name="Ettema T.J."/>
        </authorList>
    </citation>
    <scope>NUCLEOTIDE SEQUENCE</scope>
</reference>
<protein>
    <recommendedName>
        <fullName evidence="1">ParB-like N-terminal domain-containing protein</fullName>
    </recommendedName>
</protein>
<dbReference type="AlphaFoldDB" id="A0A0F9LMA7"/>
<evidence type="ECO:0000313" key="2">
    <source>
        <dbReference type="EMBL" id="KKM39705.1"/>
    </source>
</evidence>
<organism evidence="2">
    <name type="scientific">marine sediment metagenome</name>
    <dbReference type="NCBI Taxonomy" id="412755"/>
    <lineage>
        <taxon>unclassified sequences</taxon>
        <taxon>metagenomes</taxon>
        <taxon>ecological metagenomes</taxon>
    </lineage>
</organism>
<evidence type="ECO:0000259" key="1">
    <source>
        <dbReference type="SMART" id="SM00470"/>
    </source>
</evidence>
<name>A0A0F9LMA7_9ZZZZ</name>
<proteinExistence type="predicted"/>
<dbReference type="InterPro" id="IPR036086">
    <property type="entry name" value="ParB/Sulfiredoxin_sf"/>
</dbReference>
<sequence>MDKDIRLCWILTKDLSYGAKPSDTNTEFYDKLLSSIKKYGIIEPILVINLPDKLLVKVGNSRLWCAKQLGIDKIQCVVVTLERDIDIVEIPEGEMITNIQSLFNYPIMWIERENYVALKCTHFHLSEYDVR</sequence>
<dbReference type="InterPro" id="IPR003115">
    <property type="entry name" value="ParB_N"/>
</dbReference>